<dbReference type="SMART" id="SM00422">
    <property type="entry name" value="HTH_MERR"/>
    <property type="match status" value="1"/>
</dbReference>
<protein>
    <submittedName>
        <fullName evidence="3">MerR family transcriptional regulator</fullName>
    </submittedName>
</protein>
<dbReference type="InterPro" id="IPR047057">
    <property type="entry name" value="MerR_fam"/>
</dbReference>
<organism evidence="3 4">
    <name type="scientific">Amycolatopsis acidiphila</name>
    <dbReference type="NCBI Taxonomy" id="715473"/>
    <lineage>
        <taxon>Bacteria</taxon>
        <taxon>Bacillati</taxon>
        <taxon>Actinomycetota</taxon>
        <taxon>Actinomycetes</taxon>
        <taxon>Pseudonocardiales</taxon>
        <taxon>Pseudonocardiaceae</taxon>
        <taxon>Amycolatopsis</taxon>
    </lineage>
</organism>
<dbReference type="PANTHER" id="PTHR30204">
    <property type="entry name" value="REDOX-CYCLING DRUG-SENSING TRANSCRIPTIONAL ACTIVATOR SOXR"/>
    <property type="match status" value="1"/>
</dbReference>
<dbReference type="Proteomes" id="UP000318578">
    <property type="component" value="Unassembled WGS sequence"/>
</dbReference>
<dbReference type="OrthoDB" id="4569196at2"/>
<dbReference type="CDD" id="cd00592">
    <property type="entry name" value="HTH_MerR-like"/>
    <property type="match status" value="1"/>
</dbReference>
<keyword evidence="4" id="KW-1185">Reference proteome</keyword>
<evidence type="ECO:0000259" key="2">
    <source>
        <dbReference type="PROSITE" id="PS50937"/>
    </source>
</evidence>
<name>A0A557ZX71_9PSEU</name>
<dbReference type="EMBL" id="VJZA01000100">
    <property type="protein sequence ID" value="TVT16598.1"/>
    <property type="molecule type" value="Genomic_DNA"/>
</dbReference>
<dbReference type="SUPFAM" id="SSF46955">
    <property type="entry name" value="Putative DNA-binding domain"/>
    <property type="match status" value="1"/>
</dbReference>
<dbReference type="PRINTS" id="PR00040">
    <property type="entry name" value="HTHMERR"/>
</dbReference>
<dbReference type="GO" id="GO:0003677">
    <property type="term" value="F:DNA binding"/>
    <property type="evidence" value="ECO:0007669"/>
    <property type="project" value="UniProtKB-KW"/>
</dbReference>
<dbReference type="InterPro" id="IPR000551">
    <property type="entry name" value="MerR-type_HTH_dom"/>
</dbReference>
<proteinExistence type="predicted"/>
<dbReference type="Gene3D" id="1.10.1660.10">
    <property type="match status" value="1"/>
</dbReference>
<evidence type="ECO:0000256" key="1">
    <source>
        <dbReference type="ARBA" id="ARBA00023125"/>
    </source>
</evidence>
<keyword evidence="1" id="KW-0238">DNA-binding</keyword>
<comment type="caution">
    <text evidence="3">The sequence shown here is derived from an EMBL/GenBank/DDBJ whole genome shotgun (WGS) entry which is preliminary data.</text>
</comment>
<feature type="domain" description="HTH merR-type" evidence="2">
    <location>
        <begin position="15"/>
        <end position="84"/>
    </location>
</feature>
<gene>
    <name evidence="3" type="ORF">FNH06_34400</name>
</gene>
<evidence type="ECO:0000313" key="4">
    <source>
        <dbReference type="Proteomes" id="UP000318578"/>
    </source>
</evidence>
<evidence type="ECO:0000313" key="3">
    <source>
        <dbReference type="EMBL" id="TVT16598.1"/>
    </source>
</evidence>
<reference evidence="3 4" key="1">
    <citation type="submission" date="2019-07" db="EMBL/GenBank/DDBJ databases">
        <title>New species of Amycolatopsis and Streptomyces.</title>
        <authorList>
            <person name="Duangmal K."/>
            <person name="Teo W.F.A."/>
            <person name="Lipun K."/>
        </authorList>
    </citation>
    <scope>NUCLEOTIDE SEQUENCE [LARGE SCALE GENOMIC DNA]</scope>
    <source>
        <strain evidence="3 4">JCM 30562</strain>
    </source>
</reference>
<dbReference type="InterPro" id="IPR009061">
    <property type="entry name" value="DNA-bd_dom_put_sf"/>
</dbReference>
<accession>A0A557ZX71</accession>
<dbReference type="Pfam" id="PF13411">
    <property type="entry name" value="MerR_1"/>
    <property type="match status" value="1"/>
</dbReference>
<dbReference type="PROSITE" id="PS50937">
    <property type="entry name" value="HTH_MERR_2"/>
    <property type="match status" value="1"/>
</dbReference>
<dbReference type="GO" id="GO:0003700">
    <property type="term" value="F:DNA-binding transcription factor activity"/>
    <property type="evidence" value="ECO:0007669"/>
    <property type="project" value="InterPro"/>
</dbReference>
<sequence>MRRRCERRDGRRRPVLTISQLADYAGVTVRAIRHYHQRGLLREPPRDASGYRRYDAQAVIDLTRIKTLAESGVPLGQIPRLLEAPEEELDKAIAELDVALAKRVDELNATRARLKALRTGNRFCLPDAVVDHLDRLQAIGLNDAQVTLERDVWILLVVLYPDQISRWLARISKLLDDPDVAQLYVDIHAARDWPPDDPRLKLIARRAAKLVRRHDRHAEAARDMRQDLRALHLVDEFGHDVSPAWQRMGQLAAAELEPPSRVDGA</sequence>
<dbReference type="AlphaFoldDB" id="A0A557ZX71"/>
<dbReference type="PANTHER" id="PTHR30204:SF93">
    <property type="entry name" value="HTH MERR-TYPE DOMAIN-CONTAINING PROTEIN"/>
    <property type="match status" value="1"/>
</dbReference>